<dbReference type="PANTHER" id="PTHR34476:SF1">
    <property type="entry name" value="DNA-DIRECTED RNA POLYMERASE SUBUNIT OMEGA"/>
    <property type="match status" value="1"/>
</dbReference>
<evidence type="ECO:0000256" key="4">
    <source>
        <dbReference type="ARBA" id="ARBA00022478"/>
    </source>
</evidence>
<comment type="function">
    <text evidence="11">Promotes RNA polymerase assembly. Latches the N- and C-terminal regions of the beta' subunit thereby facilitating its interaction with the beta and alpha subunits.</text>
</comment>
<evidence type="ECO:0000256" key="7">
    <source>
        <dbReference type="ARBA" id="ARBA00023163"/>
    </source>
</evidence>
<evidence type="ECO:0000256" key="8">
    <source>
        <dbReference type="ARBA" id="ARBA00029924"/>
    </source>
</evidence>
<evidence type="ECO:0000256" key="11">
    <source>
        <dbReference type="HAMAP-Rule" id="MF_00366"/>
    </source>
</evidence>
<dbReference type="PANTHER" id="PTHR34476">
    <property type="entry name" value="DNA-DIRECTED RNA POLYMERASE SUBUNIT OMEGA"/>
    <property type="match status" value="1"/>
</dbReference>
<name>A0A239PP36_9PROT</name>
<dbReference type="SUPFAM" id="SSF63562">
    <property type="entry name" value="RPB6/omega subunit-like"/>
    <property type="match status" value="1"/>
</dbReference>
<keyword evidence="5 11" id="KW-0808">Transferase</keyword>
<gene>
    <name evidence="11" type="primary">rpoZ</name>
    <name evidence="12" type="ORF">SAMN06297382_1100</name>
</gene>
<evidence type="ECO:0000256" key="10">
    <source>
        <dbReference type="ARBA" id="ARBA00048552"/>
    </source>
</evidence>
<dbReference type="InterPro" id="IPR006110">
    <property type="entry name" value="Pol_omega/Rpo6/RPB6"/>
</dbReference>
<reference evidence="12 13" key="1">
    <citation type="submission" date="2017-07" db="EMBL/GenBank/DDBJ databases">
        <authorList>
            <person name="Sun Z.S."/>
            <person name="Albrecht U."/>
            <person name="Echele G."/>
            <person name="Lee C.C."/>
        </authorList>
    </citation>
    <scope>NUCLEOTIDE SEQUENCE [LARGE SCALE GENOMIC DNA]</scope>
    <source>
        <strain evidence="12 13">CGMCC 1.12710</strain>
    </source>
</reference>
<dbReference type="EMBL" id="FZQA01000002">
    <property type="protein sequence ID" value="SNT72069.1"/>
    <property type="molecule type" value="Genomic_DNA"/>
</dbReference>
<dbReference type="InterPro" id="IPR036161">
    <property type="entry name" value="RPB6/omega-like_sf"/>
</dbReference>
<dbReference type="NCBIfam" id="TIGR00690">
    <property type="entry name" value="rpoZ"/>
    <property type="match status" value="1"/>
</dbReference>
<evidence type="ECO:0000256" key="3">
    <source>
        <dbReference type="ARBA" id="ARBA00013725"/>
    </source>
</evidence>
<dbReference type="GO" id="GO:0003677">
    <property type="term" value="F:DNA binding"/>
    <property type="evidence" value="ECO:0007669"/>
    <property type="project" value="UniProtKB-UniRule"/>
</dbReference>
<dbReference type="AlphaFoldDB" id="A0A239PP36"/>
<sequence>MARVTVEDCVEKVSNRFDLVLLAAHRARVLSSGAPLLVDRDNDKNPVVALREIADGALEPDAVAEDLVASLQKHIDTEEPEEGAPVEKADQPEFDRITEEEYIRALKASGMTTPQSLPKG</sequence>
<protein>
    <recommendedName>
        <fullName evidence="3 11">DNA-directed RNA polymerase subunit omega</fullName>
        <shortName evidence="11">RNAP omega subunit</shortName>
        <ecNumber evidence="2 11">2.7.7.6</ecNumber>
    </recommendedName>
    <alternativeName>
        <fullName evidence="9 11">RNA polymerase omega subunit</fullName>
    </alternativeName>
    <alternativeName>
        <fullName evidence="8 11">Transcriptase subunit omega</fullName>
    </alternativeName>
</protein>
<dbReference type="InterPro" id="IPR003716">
    <property type="entry name" value="DNA-dir_RNA_pol_omega"/>
</dbReference>
<evidence type="ECO:0000313" key="13">
    <source>
        <dbReference type="Proteomes" id="UP000198346"/>
    </source>
</evidence>
<dbReference type="RefSeq" id="WP_089411599.1">
    <property type="nucleotide sequence ID" value="NZ_FZQA01000002.1"/>
</dbReference>
<organism evidence="12 13">
    <name type="scientific">Amphiplicatus metriothermophilus</name>
    <dbReference type="NCBI Taxonomy" id="1519374"/>
    <lineage>
        <taxon>Bacteria</taxon>
        <taxon>Pseudomonadati</taxon>
        <taxon>Pseudomonadota</taxon>
        <taxon>Alphaproteobacteria</taxon>
        <taxon>Parvularculales</taxon>
        <taxon>Parvularculaceae</taxon>
        <taxon>Amphiplicatus</taxon>
    </lineage>
</organism>
<evidence type="ECO:0000256" key="2">
    <source>
        <dbReference type="ARBA" id="ARBA00012418"/>
    </source>
</evidence>
<dbReference type="HAMAP" id="MF_00366">
    <property type="entry name" value="RNApol_bact_RpoZ"/>
    <property type="match status" value="1"/>
</dbReference>
<evidence type="ECO:0000313" key="12">
    <source>
        <dbReference type="EMBL" id="SNT72069.1"/>
    </source>
</evidence>
<dbReference type="EC" id="2.7.7.6" evidence="2 11"/>
<evidence type="ECO:0000256" key="9">
    <source>
        <dbReference type="ARBA" id="ARBA00030998"/>
    </source>
</evidence>
<dbReference type="GO" id="GO:0006351">
    <property type="term" value="P:DNA-templated transcription"/>
    <property type="evidence" value="ECO:0007669"/>
    <property type="project" value="UniProtKB-UniRule"/>
</dbReference>
<evidence type="ECO:0000256" key="1">
    <source>
        <dbReference type="ARBA" id="ARBA00006711"/>
    </source>
</evidence>
<dbReference type="Pfam" id="PF01192">
    <property type="entry name" value="RNA_pol_Rpb6"/>
    <property type="match status" value="1"/>
</dbReference>
<comment type="similarity">
    <text evidence="1 11">Belongs to the RNA polymerase subunit omega family.</text>
</comment>
<evidence type="ECO:0000256" key="5">
    <source>
        <dbReference type="ARBA" id="ARBA00022679"/>
    </source>
</evidence>
<dbReference type="Proteomes" id="UP000198346">
    <property type="component" value="Unassembled WGS sequence"/>
</dbReference>
<keyword evidence="13" id="KW-1185">Reference proteome</keyword>
<accession>A0A239PP36</accession>
<dbReference type="SMART" id="SM01409">
    <property type="entry name" value="RNA_pol_Rpb6"/>
    <property type="match status" value="1"/>
</dbReference>
<proteinExistence type="inferred from homology"/>
<comment type="subunit">
    <text evidence="11">The RNAP catalytic core consists of 2 alpha, 1 beta, 1 beta' and 1 omega subunit. When a sigma factor is associated with the core the holoenzyme is formed, which can initiate transcription.</text>
</comment>
<dbReference type="Gene3D" id="3.90.940.10">
    <property type="match status" value="1"/>
</dbReference>
<keyword evidence="7 11" id="KW-0804">Transcription</keyword>
<keyword evidence="6 11" id="KW-0548">Nucleotidyltransferase</keyword>
<evidence type="ECO:0000256" key="6">
    <source>
        <dbReference type="ARBA" id="ARBA00022695"/>
    </source>
</evidence>
<keyword evidence="4 11" id="KW-0240">DNA-directed RNA polymerase</keyword>
<dbReference type="GO" id="GO:0003899">
    <property type="term" value="F:DNA-directed RNA polymerase activity"/>
    <property type="evidence" value="ECO:0007669"/>
    <property type="project" value="UniProtKB-UniRule"/>
</dbReference>
<dbReference type="OrthoDB" id="9796300at2"/>
<comment type="catalytic activity">
    <reaction evidence="10 11">
        <text>RNA(n) + a ribonucleoside 5'-triphosphate = RNA(n+1) + diphosphate</text>
        <dbReference type="Rhea" id="RHEA:21248"/>
        <dbReference type="Rhea" id="RHEA-COMP:14527"/>
        <dbReference type="Rhea" id="RHEA-COMP:17342"/>
        <dbReference type="ChEBI" id="CHEBI:33019"/>
        <dbReference type="ChEBI" id="CHEBI:61557"/>
        <dbReference type="ChEBI" id="CHEBI:140395"/>
        <dbReference type="EC" id="2.7.7.6"/>
    </reaction>
</comment>
<dbReference type="GO" id="GO:0000428">
    <property type="term" value="C:DNA-directed RNA polymerase complex"/>
    <property type="evidence" value="ECO:0007669"/>
    <property type="project" value="UniProtKB-KW"/>
</dbReference>